<dbReference type="GO" id="GO:0016740">
    <property type="term" value="F:transferase activity"/>
    <property type="evidence" value="ECO:0007669"/>
    <property type="project" value="UniProtKB-KW"/>
</dbReference>
<dbReference type="PANTHER" id="PTHR31896">
    <property type="entry name" value="FAMILY REGULATORY PROTEIN, PUTATIVE (AFU_ORTHOLOGUE AFUA_3G14730)-RELATED"/>
    <property type="match status" value="1"/>
</dbReference>
<gene>
    <name evidence="2" type="ORF">FNV43_RR17255</name>
</gene>
<dbReference type="OrthoDB" id="1862401at2759"/>
<keyword evidence="1" id="KW-0808">Transferase</keyword>
<dbReference type="InterPro" id="IPR023213">
    <property type="entry name" value="CAT-like_dom_sf"/>
</dbReference>
<dbReference type="InterPro" id="IPR051283">
    <property type="entry name" value="Sec_Metabolite_Acyltrans"/>
</dbReference>
<dbReference type="Proteomes" id="UP000796880">
    <property type="component" value="Unassembled WGS sequence"/>
</dbReference>
<organism evidence="2 3">
    <name type="scientific">Rhamnella rubrinervis</name>
    <dbReference type="NCBI Taxonomy" id="2594499"/>
    <lineage>
        <taxon>Eukaryota</taxon>
        <taxon>Viridiplantae</taxon>
        <taxon>Streptophyta</taxon>
        <taxon>Embryophyta</taxon>
        <taxon>Tracheophyta</taxon>
        <taxon>Spermatophyta</taxon>
        <taxon>Magnoliopsida</taxon>
        <taxon>eudicotyledons</taxon>
        <taxon>Gunneridae</taxon>
        <taxon>Pentapetalae</taxon>
        <taxon>rosids</taxon>
        <taxon>fabids</taxon>
        <taxon>Rosales</taxon>
        <taxon>Rhamnaceae</taxon>
        <taxon>rhamnoid group</taxon>
        <taxon>Rhamneae</taxon>
        <taxon>Rhamnella</taxon>
    </lineage>
</organism>
<evidence type="ECO:0000256" key="1">
    <source>
        <dbReference type="ARBA" id="ARBA00022679"/>
    </source>
</evidence>
<dbReference type="AlphaFoldDB" id="A0A8K0DX69"/>
<dbReference type="PANTHER" id="PTHR31896:SF39">
    <property type="entry name" value="PROTEIN ENHANCED PSEUDOMONAS SUSCEPTIBILITY 1-LIKE"/>
    <property type="match status" value="1"/>
</dbReference>
<keyword evidence="3" id="KW-1185">Reference proteome</keyword>
<dbReference type="Pfam" id="PF02458">
    <property type="entry name" value="Transferase"/>
    <property type="match status" value="1"/>
</dbReference>
<sequence length="474" mass="53101">MMSSLQIENKNGTQVRFISTSTIQPKNDRQNHDLTTQRIELTPWDLRLLFFNYSQQGLLFHKPKHLHCEQEEEPKSNIISLIDHLKATLSRTLEIFYPLAGRLVLVENHDKTSSFFLHCNGEGAEFVHAAAHGVTVADVVNTPDVPNHVVDSFFLMNGVLSYQGISKPLLAVQVTELLDGIFISCTMNHSIADGSSFMHFLNTWSDISRNGSCDQLSQPYPVFGRQYLDGIVDLPIHIPFFHDQIPHGRLVSPPLQQRVFRFPKQKVAVLKAKANAEMNTNNISALQALMGHLWISITRNRHLKDDVEVACSMAVSMRQRIQPRLPEEHLGNTVLHGVVRTTAGELLKNGLGWAAWQINKTIASQTPEEAIKFLKDWAKSPKIAKVGQFADGTISHTAGSPRFNVYGNDFGWGRPISIRSGLANKFDGKLMAYPGDEQGCIDFEACLSPETMQAMTEDEEFMKTLSINLTRSSL</sequence>
<name>A0A8K0DX69_9ROSA</name>
<reference evidence="2" key="1">
    <citation type="submission" date="2020-03" db="EMBL/GenBank/DDBJ databases">
        <title>A high-quality chromosome-level genome assembly of a woody plant with both climbing and erect habits, Rhamnella rubrinervis.</title>
        <authorList>
            <person name="Lu Z."/>
            <person name="Yang Y."/>
            <person name="Zhu X."/>
            <person name="Sun Y."/>
        </authorList>
    </citation>
    <scope>NUCLEOTIDE SEQUENCE</scope>
    <source>
        <strain evidence="2">BYM</strain>
        <tissue evidence="2">Leaf</tissue>
    </source>
</reference>
<comment type="caution">
    <text evidence="2">The sequence shown here is derived from an EMBL/GenBank/DDBJ whole genome shotgun (WGS) entry which is preliminary data.</text>
</comment>
<evidence type="ECO:0000313" key="3">
    <source>
        <dbReference type="Proteomes" id="UP000796880"/>
    </source>
</evidence>
<accession>A0A8K0DX69</accession>
<protein>
    <submittedName>
        <fullName evidence="2">Uncharacterized protein</fullName>
    </submittedName>
</protein>
<proteinExistence type="predicted"/>
<dbReference type="Gene3D" id="3.30.559.10">
    <property type="entry name" value="Chloramphenicol acetyltransferase-like domain"/>
    <property type="match status" value="2"/>
</dbReference>
<dbReference type="EMBL" id="VOIH02000008">
    <property type="protein sequence ID" value="KAF3438980.1"/>
    <property type="molecule type" value="Genomic_DNA"/>
</dbReference>
<evidence type="ECO:0000313" key="2">
    <source>
        <dbReference type="EMBL" id="KAF3438980.1"/>
    </source>
</evidence>